<feature type="region of interest" description="Disordered" evidence="2">
    <location>
        <begin position="283"/>
        <end position="313"/>
    </location>
</feature>
<feature type="coiled-coil region" evidence="1">
    <location>
        <begin position="35"/>
        <end position="73"/>
    </location>
</feature>
<dbReference type="AlphaFoldDB" id="C5KNG8"/>
<feature type="region of interest" description="Disordered" evidence="2">
    <location>
        <begin position="336"/>
        <end position="355"/>
    </location>
</feature>
<evidence type="ECO:0000256" key="1">
    <source>
        <dbReference type="SAM" id="Coils"/>
    </source>
</evidence>
<accession>C5KNG8</accession>
<dbReference type="Proteomes" id="UP000007800">
    <property type="component" value="Unassembled WGS sequence"/>
</dbReference>
<dbReference type="RefSeq" id="XP_002782188.1">
    <property type="nucleotide sequence ID" value="XM_002782142.1"/>
</dbReference>
<protein>
    <submittedName>
        <fullName evidence="3">Uncharacterized protein</fullName>
    </submittedName>
</protein>
<evidence type="ECO:0000313" key="3">
    <source>
        <dbReference type="EMBL" id="EER13983.1"/>
    </source>
</evidence>
<keyword evidence="1" id="KW-0175">Coiled coil</keyword>
<proteinExistence type="predicted"/>
<dbReference type="InParanoid" id="C5KNG8"/>
<organism evidence="4">
    <name type="scientific">Perkinsus marinus (strain ATCC 50983 / TXsc)</name>
    <dbReference type="NCBI Taxonomy" id="423536"/>
    <lineage>
        <taxon>Eukaryota</taxon>
        <taxon>Sar</taxon>
        <taxon>Alveolata</taxon>
        <taxon>Perkinsozoa</taxon>
        <taxon>Perkinsea</taxon>
        <taxon>Perkinsida</taxon>
        <taxon>Perkinsidae</taxon>
        <taxon>Perkinsus</taxon>
    </lineage>
</organism>
<gene>
    <name evidence="3" type="ORF">Pmar_PMAR022515</name>
</gene>
<evidence type="ECO:0000256" key="2">
    <source>
        <dbReference type="SAM" id="MobiDB-lite"/>
    </source>
</evidence>
<dbReference type="EMBL" id="GG674604">
    <property type="protein sequence ID" value="EER13983.1"/>
    <property type="molecule type" value="Genomic_DNA"/>
</dbReference>
<name>C5KNG8_PERM5</name>
<dbReference type="GeneID" id="9059698"/>
<reference evidence="3 4" key="1">
    <citation type="submission" date="2008-07" db="EMBL/GenBank/DDBJ databases">
        <authorList>
            <person name="El-Sayed N."/>
            <person name="Caler E."/>
            <person name="Inman J."/>
            <person name="Amedeo P."/>
            <person name="Hass B."/>
            <person name="Wortman J."/>
        </authorList>
    </citation>
    <scope>NUCLEOTIDE SEQUENCE [LARGE SCALE GENOMIC DNA]</scope>
    <source>
        <strain evidence="4">ATCC 50983 / TXsc</strain>
    </source>
</reference>
<sequence length="355" mass="40075">MHRGEEVAKLKQVSADWRQHAKKAEETAVIDRTKTEQLQAQLNAVSRELYEYREQAEAQISNTAAEVVILQSKVVDQAVELATMKARNDELSCRMEVQQLSSTSSDHTDSRGSSYFSGKGLKRLWTELVGADLTTSSRLKKHPPAPARYAFCNMCNEVLELLDDPTAFGHTAAELRPVLLYEINALVGFGPDSPPDSDGTPATYNFDLEEYESALSRALAMLNKARAALELRDTLHARELTAQCDARARAEDKAERIVQEYEEEFKRWKETVLQQVRREYARHRDKLQASRQQKRQSTISGSPEDAEGLPDETLVENEGDLDFLFDELDWTADQQQIDSIAGKRKSSLSPRTPSR</sequence>
<keyword evidence="4" id="KW-1185">Reference proteome</keyword>
<evidence type="ECO:0000313" key="4">
    <source>
        <dbReference type="Proteomes" id="UP000007800"/>
    </source>
</evidence>
<dbReference type="OrthoDB" id="441704at2759"/>
<feature type="compositionally biased region" description="Acidic residues" evidence="2">
    <location>
        <begin position="304"/>
        <end position="313"/>
    </location>
</feature>
<feature type="compositionally biased region" description="Polar residues" evidence="2">
    <location>
        <begin position="289"/>
        <end position="301"/>
    </location>
</feature>